<evidence type="ECO:0000313" key="2">
    <source>
        <dbReference type="EMBL" id="QBE95801.1"/>
    </source>
</evidence>
<dbReference type="Proteomes" id="UP000289794">
    <property type="component" value="Chromosome"/>
</dbReference>
<dbReference type="RefSeq" id="WP_018595418.1">
    <property type="nucleotide sequence ID" value="NZ_AP031416.1"/>
</dbReference>
<evidence type="ECO:0000313" key="4">
    <source>
        <dbReference type="Proteomes" id="UP000289794"/>
    </source>
</evidence>
<keyword evidence="1" id="KW-1133">Transmembrane helix</keyword>
<reference evidence="3 5" key="2">
    <citation type="submission" date="2019-04" db="EMBL/GenBank/DDBJ databases">
        <authorList>
            <person name="Schori C."/>
            <person name="Ahrens C."/>
        </authorList>
    </citation>
    <scope>NUCLEOTIDE SEQUENCE [LARGE SCALE GENOMIC DNA]</scope>
    <source>
        <strain evidence="3 5">DSM 2950</strain>
    </source>
</reference>
<evidence type="ECO:0000313" key="5">
    <source>
        <dbReference type="Proteomes" id="UP000515789"/>
    </source>
</evidence>
<dbReference type="EMBL" id="CP039126">
    <property type="protein sequence ID" value="QMW76313.1"/>
    <property type="molecule type" value="Genomic_DNA"/>
</dbReference>
<name>A0A4P6LTZ3_9FIRM</name>
<evidence type="ECO:0000256" key="1">
    <source>
        <dbReference type="SAM" id="Phobius"/>
    </source>
</evidence>
<feature type="transmembrane region" description="Helical" evidence="1">
    <location>
        <begin position="130"/>
        <end position="154"/>
    </location>
</feature>
<keyword evidence="1" id="KW-0812">Transmembrane</keyword>
<dbReference type="Proteomes" id="UP000515789">
    <property type="component" value="Chromosome"/>
</dbReference>
<organism evidence="2 4">
    <name type="scientific">Blautia producta</name>
    <dbReference type="NCBI Taxonomy" id="33035"/>
    <lineage>
        <taxon>Bacteria</taxon>
        <taxon>Bacillati</taxon>
        <taxon>Bacillota</taxon>
        <taxon>Clostridia</taxon>
        <taxon>Lachnospirales</taxon>
        <taxon>Lachnospiraceae</taxon>
        <taxon>Blautia</taxon>
    </lineage>
</organism>
<sequence>MQRSSLHNPYPVIENDGTLSFGGNQAWSDSAVMRKCGCGVIGGTDLLLYLSLHKDICRTELFKEAYLENGILELPEYMNYVNYFRRKYLPVIPHFGMAGWMLVLGLNRYFRHERIRLRAAFGVLPRNLWVRISAMLAHDIPVILLVGPNFPFVWGKHRLNMYYRSSEGEYSPSCQIKAHFVTVTGMDETWMRVSSWGKEYYINRQEYYNYVRKHSSFLISNICYIKSRK</sequence>
<dbReference type="GeneID" id="75053027"/>
<dbReference type="EMBL" id="CP035945">
    <property type="protein sequence ID" value="QBE95801.1"/>
    <property type="molecule type" value="Genomic_DNA"/>
</dbReference>
<feature type="transmembrane region" description="Helical" evidence="1">
    <location>
        <begin position="88"/>
        <end position="110"/>
    </location>
</feature>
<dbReference type="KEGG" id="bpro:PMF13cell1_01325"/>
<evidence type="ECO:0008006" key="6">
    <source>
        <dbReference type="Google" id="ProtNLM"/>
    </source>
</evidence>
<evidence type="ECO:0000313" key="3">
    <source>
        <dbReference type="EMBL" id="QMW76313.1"/>
    </source>
</evidence>
<keyword evidence="1" id="KW-0472">Membrane</keyword>
<reference evidence="2 4" key="1">
    <citation type="submission" date="2019-01" db="EMBL/GenBank/DDBJ databases">
        <title>PMF-metabolizing Aryl O-demethylase.</title>
        <authorList>
            <person name="Kim M."/>
        </authorList>
    </citation>
    <scope>NUCLEOTIDE SEQUENCE [LARGE SCALE GENOMIC DNA]</scope>
    <source>
        <strain evidence="2 4">PMF1</strain>
    </source>
</reference>
<protein>
    <recommendedName>
        <fullName evidence="6">Peptidase C39-like domain-containing protein</fullName>
    </recommendedName>
</protein>
<accession>A0A4P6LTZ3</accession>
<gene>
    <name evidence="3" type="ORF">E5259_01160</name>
    <name evidence="2" type="ORF">PMF13cell1_01325</name>
</gene>
<proteinExistence type="predicted"/>
<dbReference type="AlphaFoldDB" id="A0A4P6LTZ3"/>